<dbReference type="SUPFAM" id="SSF57850">
    <property type="entry name" value="RING/U-box"/>
    <property type="match status" value="1"/>
</dbReference>
<keyword evidence="2 4" id="KW-0863">Zinc-finger</keyword>
<dbReference type="AlphaFoldDB" id="H9MAY4"/>
<dbReference type="GO" id="GO:0061630">
    <property type="term" value="F:ubiquitin protein ligase activity"/>
    <property type="evidence" value="ECO:0007669"/>
    <property type="project" value="TreeGrafter"/>
</dbReference>
<dbReference type="PANTHER" id="PTHR15710">
    <property type="entry name" value="E3 UBIQUITIN-PROTEIN LIGASE PRAJA"/>
    <property type="match status" value="1"/>
</dbReference>
<gene>
    <name evidence="7" type="ORF">2_5309_02</name>
</gene>
<dbReference type="InterPro" id="IPR001841">
    <property type="entry name" value="Znf_RING"/>
</dbReference>
<evidence type="ECO:0000256" key="5">
    <source>
        <dbReference type="SAM" id="MobiDB-lite"/>
    </source>
</evidence>
<feature type="non-terminal residue" evidence="7">
    <location>
        <position position="1"/>
    </location>
</feature>
<evidence type="ECO:0000256" key="3">
    <source>
        <dbReference type="ARBA" id="ARBA00022833"/>
    </source>
</evidence>
<dbReference type="InterPro" id="IPR013083">
    <property type="entry name" value="Znf_RING/FYVE/PHD"/>
</dbReference>
<dbReference type="PROSITE" id="PS50089">
    <property type="entry name" value="ZF_RING_2"/>
    <property type="match status" value="1"/>
</dbReference>
<evidence type="ECO:0000256" key="4">
    <source>
        <dbReference type="PROSITE-ProRule" id="PRU00175"/>
    </source>
</evidence>
<protein>
    <recommendedName>
        <fullName evidence="6">RING-type domain-containing protein</fullName>
    </recommendedName>
</protein>
<evidence type="ECO:0000256" key="1">
    <source>
        <dbReference type="ARBA" id="ARBA00022723"/>
    </source>
</evidence>
<dbReference type="SMART" id="SM00184">
    <property type="entry name" value="RING"/>
    <property type="match status" value="1"/>
</dbReference>
<evidence type="ECO:0000313" key="7">
    <source>
        <dbReference type="EMBL" id="AEW08280.1"/>
    </source>
</evidence>
<evidence type="ECO:0000259" key="6">
    <source>
        <dbReference type="PROSITE" id="PS50089"/>
    </source>
</evidence>
<evidence type="ECO:0000256" key="2">
    <source>
        <dbReference type="ARBA" id="ARBA00022771"/>
    </source>
</evidence>
<dbReference type="CDD" id="cd16667">
    <property type="entry name" value="RING-H2_RNF126-like"/>
    <property type="match status" value="1"/>
</dbReference>
<dbReference type="EMBL" id="JQ262688">
    <property type="protein sequence ID" value="AEW08280.1"/>
    <property type="molecule type" value="Genomic_DNA"/>
</dbReference>
<reference evidence="7" key="1">
    <citation type="submission" date="2011-12" db="EMBL/GenBank/DDBJ databases">
        <title>Nucleotide Diversity and Divergence in the Loblolly Pine Gene Space.</title>
        <authorList>
            <person name="Neale D.B."/>
            <person name="Wegrzyn J.L."/>
            <person name="Lee J.M."/>
            <person name="Eckert A.J."/>
            <person name="Liechty J.D."/>
            <person name="Stevens K.A."/>
            <person name="Langley C.H."/>
        </authorList>
    </citation>
    <scope>NUCLEOTIDE SEQUENCE</scope>
    <source>
        <strain evidence="7">2258</strain>
        <tissue evidence="7">Megagametophyte</tissue>
    </source>
</reference>
<feature type="domain" description="RING-type" evidence="6">
    <location>
        <begin position="15"/>
        <end position="56"/>
    </location>
</feature>
<dbReference type="Gene3D" id="3.30.40.10">
    <property type="entry name" value="Zinc/RING finger domain, C3HC4 (zinc finger)"/>
    <property type="match status" value="1"/>
</dbReference>
<keyword evidence="3" id="KW-0862">Zinc</keyword>
<dbReference type="PANTHER" id="PTHR15710:SF18">
    <property type="entry name" value="RING-TYPE E3 UBIQUITIN TRANSFERASE"/>
    <property type="match status" value="1"/>
</dbReference>
<accession>H9MAY4</accession>
<feature type="compositionally biased region" description="Low complexity" evidence="5">
    <location>
        <begin position="70"/>
        <end position="87"/>
    </location>
</feature>
<proteinExistence type="predicted"/>
<keyword evidence="1" id="KW-0479">Metal-binding</keyword>
<dbReference type="GO" id="GO:0008270">
    <property type="term" value="F:zinc ion binding"/>
    <property type="evidence" value="ECO:0007669"/>
    <property type="project" value="UniProtKB-KW"/>
</dbReference>
<feature type="compositionally biased region" description="Low complexity" evidence="5">
    <location>
        <begin position="111"/>
        <end position="129"/>
    </location>
</feature>
<dbReference type="Pfam" id="PF13639">
    <property type="entry name" value="zf-RING_2"/>
    <property type="match status" value="1"/>
</dbReference>
<name>H9MAY4_PINRA</name>
<feature type="region of interest" description="Disordered" evidence="5">
    <location>
        <begin position="62"/>
        <end position="140"/>
    </location>
</feature>
<dbReference type="GO" id="GO:0005737">
    <property type="term" value="C:cytoplasm"/>
    <property type="evidence" value="ECO:0007669"/>
    <property type="project" value="TreeGrafter"/>
</dbReference>
<sequence length="140" mass="14950">KISEEHLRHDYSSECTVCKEDFEVGEETRQLPCKHLYHHGCIMPWLKMHSSCPVCRFQMPTEEEGGCGGSSQSEESTSAGENARNSGEGSGGSGGSNRSSPMGLPFSLIRSLLSSALGSGNSNNSGNNNNEEEQGPRGSP</sequence>
<organism evidence="7">
    <name type="scientific">Pinus radiata</name>
    <name type="common">Monterey pine</name>
    <name type="synonym">Pinus insignis</name>
    <dbReference type="NCBI Taxonomy" id="3347"/>
    <lineage>
        <taxon>Eukaryota</taxon>
        <taxon>Viridiplantae</taxon>
        <taxon>Streptophyta</taxon>
        <taxon>Embryophyta</taxon>
        <taxon>Tracheophyta</taxon>
        <taxon>Spermatophyta</taxon>
        <taxon>Pinopsida</taxon>
        <taxon>Pinidae</taxon>
        <taxon>Conifers I</taxon>
        <taxon>Pinales</taxon>
        <taxon>Pinaceae</taxon>
        <taxon>Pinus</taxon>
        <taxon>Pinus subgen. Pinus</taxon>
    </lineage>
</organism>
<dbReference type="GO" id="GO:0016567">
    <property type="term" value="P:protein ubiquitination"/>
    <property type="evidence" value="ECO:0007669"/>
    <property type="project" value="TreeGrafter"/>
</dbReference>